<feature type="domain" description="NurA" evidence="1">
    <location>
        <begin position="47"/>
        <end position="381"/>
    </location>
</feature>
<dbReference type="OrthoDB" id="33831at2157"/>
<dbReference type="Pfam" id="PF09376">
    <property type="entry name" value="NurA"/>
    <property type="match status" value="1"/>
</dbReference>
<dbReference type="SMART" id="SM00933">
    <property type="entry name" value="NurA"/>
    <property type="match status" value="1"/>
</dbReference>
<organism evidence="2 3">
    <name type="scientific">Thermosphaera chiliense</name>
    <dbReference type="NCBI Taxonomy" id="3402707"/>
    <lineage>
        <taxon>Archaea</taxon>
        <taxon>Thermoproteota</taxon>
        <taxon>Thermoprotei</taxon>
        <taxon>Desulfurococcales</taxon>
        <taxon>Desulfurococcaceae</taxon>
        <taxon>Thermosphaera</taxon>
    </lineage>
</organism>
<sequence length="413" mass="46194">MREYLLELALRKKDEIAWAIQQLSSDEYRAMAEENWVEYTPTVNQPESITAVDGSALSMELRDTSIYGVKAYALSRHQSSVRHKYIGDVDVVTAANADGLVRAFREICEAKIALASISKLVLIDGSIISLLINPDPLTRIGIRRGIEAVERLIGLDEVVVLLDKIREQALELEEADRYFGDPFISRSILKEVKKGGIGFTDIDDSVFEAASAFTVFVEKLLSLRLLLDKSMVEGWGLVYVSKRSRSKEYLRKLKTTRVGKAFEGRLSGPTDMAVFSNYTRTPGFSKPLIVEEVETIKTLPSEGVLKKHVRDYFESIGIILTYVRLVQDGPVLKLEIPFRKGSAVSASTAREVVKSVMDMLAGESYNGYPYPLIQVDKLVKVTRQDLNQIAFSLGILPSLTGREVLGEWYVEID</sequence>
<evidence type="ECO:0000259" key="1">
    <source>
        <dbReference type="SMART" id="SM00933"/>
    </source>
</evidence>
<dbReference type="EMBL" id="CP063144">
    <property type="protein sequence ID" value="QOR94694.1"/>
    <property type="molecule type" value="Genomic_DNA"/>
</dbReference>
<reference evidence="2 3" key="1">
    <citation type="submission" date="2020-10" db="EMBL/GenBank/DDBJ databases">
        <title>Complete genome sequence of Thermosphaera aggregans strain 3507.</title>
        <authorList>
            <person name="Zayulina K.S."/>
            <person name="Elcheninov A.G."/>
            <person name="Toshchakov S.V."/>
            <person name="Kublanov I.V."/>
            <person name="Kochetkova T.V."/>
        </authorList>
    </citation>
    <scope>NUCLEOTIDE SEQUENCE [LARGE SCALE GENOMIC DNA]</scope>
    <source>
        <strain evidence="2 3">3507</strain>
    </source>
</reference>
<evidence type="ECO:0000313" key="3">
    <source>
        <dbReference type="Proteomes" id="UP000593766"/>
    </source>
</evidence>
<dbReference type="KEGG" id="tcs:IMZ38_01800"/>
<gene>
    <name evidence="2" type="ORF">IMZ38_01800</name>
</gene>
<accession>A0A7M1UUJ3</accession>
<keyword evidence="3" id="KW-1185">Reference proteome</keyword>
<protein>
    <submittedName>
        <fullName evidence="2">DNA double-strand break repair nuclease NurA</fullName>
    </submittedName>
</protein>
<dbReference type="AlphaFoldDB" id="A0A7M1UUJ3"/>
<proteinExistence type="predicted"/>
<dbReference type="Proteomes" id="UP000593766">
    <property type="component" value="Chromosome"/>
</dbReference>
<name>A0A7M1UUJ3_9CREN</name>
<dbReference type="GeneID" id="59454112"/>
<evidence type="ECO:0000313" key="2">
    <source>
        <dbReference type="EMBL" id="QOR94694.1"/>
    </source>
</evidence>
<dbReference type="InterPro" id="IPR018977">
    <property type="entry name" value="NurA_domain"/>
</dbReference>
<dbReference type="RefSeq" id="WP_193436491.1">
    <property type="nucleotide sequence ID" value="NZ_CP063144.1"/>
</dbReference>